<keyword evidence="2" id="KW-1185">Reference proteome</keyword>
<dbReference type="STRING" id="593907.Celgi_3170"/>
<gene>
    <name evidence="1" type="ordered locus">Celgi_3170</name>
</gene>
<evidence type="ECO:0000313" key="1">
    <source>
        <dbReference type="EMBL" id="AEI13660.1"/>
    </source>
</evidence>
<evidence type="ECO:0000313" key="2">
    <source>
        <dbReference type="Proteomes" id="UP000000485"/>
    </source>
</evidence>
<organism evidence="1 2">
    <name type="scientific">Cellulomonas gilvus (strain ATCC 13127 / NRRL B-14078)</name>
    <name type="common">Cellvibrio gilvus</name>
    <dbReference type="NCBI Taxonomy" id="593907"/>
    <lineage>
        <taxon>Bacteria</taxon>
        <taxon>Bacillati</taxon>
        <taxon>Actinomycetota</taxon>
        <taxon>Actinomycetes</taxon>
        <taxon>Micrococcales</taxon>
        <taxon>Cellulomonadaceae</taxon>
        <taxon>Cellulomonas</taxon>
    </lineage>
</organism>
<proteinExistence type="predicted"/>
<dbReference type="Proteomes" id="UP000000485">
    <property type="component" value="Chromosome"/>
</dbReference>
<name>F7ZZB3_CELGA</name>
<dbReference type="EMBL" id="CP002665">
    <property type="protein sequence ID" value="AEI13660.1"/>
    <property type="molecule type" value="Genomic_DNA"/>
</dbReference>
<sequence>MTRRDRRSAISATELMAQLQNDPEYQRKMRTAEEERQVKVRELARAEQPIVADLRHAGVQVDSVWDLVNTSEPYPAALPVLIGHMERGGYPDRVMESLGRALAVKPSVAFWDRLRALYLAPRGAGEQEGAAVALAASATAHHLDELVGFLSLEERGQSRIYFVRPILAVGGGRGRQLVMSLRSDPVFGKEARALLSRRT</sequence>
<reference evidence="2" key="1">
    <citation type="submission" date="2011-04" db="EMBL/GenBank/DDBJ databases">
        <title>Complete sequence of Cellvibrio gilvus ATCC 13127.</title>
        <authorList>
            <person name="Lucas S."/>
            <person name="Han J."/>
            <person name="Lapidus A."/>
            <person name="Cheng J.-F."/>
            <person name="Goodwin L."/>
            <person name="Pitluck S."/>
            <person name="Peters L."/>
            <person name="Munk A."/>
            <person name="Detter J.C."/>
            <person name="Han C."/>
            <person name="Tapia R."/>
            <person name="Land M."/>
            <person name="Hauser L."/>
            <person name="Kyrpides N."/>
            <person name="Ivanova N."/>
            <person name="Ovchinnikova G."/>
            <person name="Pagani I."/>
            <person name="Mead D."/>
            <person name="Brumm P."/>
            <person name="Woyke T."/>
        </authorList>
    </citation>
    <scope>NUCLEOTIDE SEQUENCE [LARGE SCALE GENOMIC DNA]</scope>
    <source>
        <strain evidence="2">ATCC 13127 / NRRL B-14078</strain>
    </source>
</reference>
<protein>
    <submittedName>
        <fullName evidence="1">Uncharacterized protein</fullName>
    </submittedName>
</protein>
<dbReference type="AlphaFoldDB" id="F7ZZB3"/>
<dbReference type="KEGG" id="cga:Celgi_3170"/>
<dbReference type="HOGENOM" id="CLU_1331502_0_0_11"/>
<accession>F7ZZB3</accession>
<dbReference type="RefSeq" id="WP_013885175.1">
    <property type="nucleotide sequence ID" value="NC_015671.1"/>
</dbReference>